<dbReference type="InterPro" id="IPR036925">
    <property type="entry name" value="TIF_IF2_dom3_sf"/>
</dbReference>
<keyword evidence="7 10" id="KW-0648">Protein biosynthesis</keyword>
<evidence type="ECO:0000256" key="1">
    <source>
        <dbReference type="ARBA" id="ARBA00004496"/>
    </source>
</evidence>
<reference evidence="12 13" key="1">
    <citation type="submission" date="2017-09" db="EMBL/GenBank/DDBJ databases">
        <title>Depth-based differentiation of microbial function through sediment-hosted aquifers and enrichment of novel symbionts in the deep terrestrial subsurface.</title>
        <authorList>
            <person name="Probst A.J."/>
            <person name="Ladd B."/>
            <person name="Jarett J.K."/>
            <person name="Geller-Mcgrath D.E."/>
            <person name="Sieber C.M."/>
            <person name="Emerson J.B."/>
            <person name="Anantharaman K."/>
            <person name="Thomas B.C."/>
            <person name="Malmstrom R."/>
            <person name="Stieglmeier M."/>
            <person name="Klingl A."/>
            <person name="Woyke T."/>
            <person name="Ryan C.M."/>
            <person name="Banfield J.F."/>
        </authorList>
    </citation>
    <scope>NUCLEOTIDE SEQUENCE [LARGE SCALE GENOMIC DNA]</scope>
    <source>
        <strain evidence="12">CG22_combo_CG10-13_8_21_14_all_39_12</strain>
    </source>
</reference>
<keyword evidence="4" id="KW-0963">Cytoplasm</keyword>
<evidence type="ECO:0000256" key="2">
    <source>
        <dbReference type="ARBA" id="ARBA00007733"/>
    </source>
</evidence>
<evidence type="ECO:0000256" key="7">
    <source>
        <dbReference type="ARBA" id="ARBA00022917"/>
    </source>
</evidence>
<dbReference type="SUPFAM" id="SSF52540">
    <property type="entry name" value="P-loop containing nucleoside triphosphate hydrolases"/>
    <property type="match status" value="1"/>
</dbReference>
<comment type="function">
    <text evidence="10">One of the essential components for the initiation of protein synthesis. Protects formylmethionyl-tRNA from spontaneous hydrolysis and promotes its binding to the 30S ribosomal subunits. Also involved in the hydrolysis of GTP during the formation of the 70S ribosomal complex.</text>
</comment>
<comment type="subcellular location">
    <subcellularLocation>
        <location evidence="1">Cytoplasm</location>
    </subcellularLocation>
</comment>
<dbReference type="EMBL" id="PCSU01000068">
    <property type="protein sequence ID" value="PIP56265.1"/>
    <property type="molecule type" value="Genomic_DNA"/>
</dbReference>
<dbReference type="CDD" id="cd03692">
    <property type="entry name" value="mtIF2_IVc"/>
    <property type="match status" value="1"/>
</dbReference>
<dbReference type="GO" id="GO:0003924">
    <property type="term" value="F:GTPase activity"/>
    <property type="evidence" value="ECO:0007669"/>
    <property type="project" value="InterPro"/>
</dbReference>
<organism evidence="12 13">
    <name type="scientific">candidate division WWE3 bacterium CG22_combo_CG10-13_8_21_14_all_39_12</name>
    <dbReference type="NCBI Taxonomy" id="1975094"/>
    <lineage>
        <taxon>Bacteria</taxon>
        <taxon>Katanobacteria</taxon>
    </lineage>
</organism>
<evidence type="ECO:0000256" key="10">
    <source>
        <dbReference type="RuleBase" id="RU000644"/>
    </source>
</evidence>
<dbReference type="InterPro" id="IPR053905">
    <property type="entry name" value="EF-G-like_DII"/>
</dbReference>
<accession>A0A2H0BF22</accession>
<dbReference type="GO" id="GO:0003743">
    <property type="term" value="F:translation initiation factor activity"/>
    <property type="evidence" value="ECO:0007669"/>
    <property type="project" value="UniProtKB-UniRule"/>
</dbReference>
<name>A0A2H0BF22_UNCKA</name>
<dbReference type="InterPro" id="IPR009000">
    <property type="entry name" value="Transl_B-barrel_sf"/>
</dbReference>
<dbReference type="InterPro" id="IPR023115">
    <property type="entry name" value="TIF_IF2_dom3"/>
</dbReference>
<evidence type="ECO:0000259" key="11">
    <source>
        <dbReference type="PROSITE" id="PS51722"/>
    </source>
</evidence>
<proteinExistence type="inferred from homology"/>
<gene>
    <name evidence="12" type="primary">infB</name>
    <name evidence="12" type="ORF">COX05_03965</name>
</gene>
<dbReference type="PANTHER" id="PTHR43381">
    <property type="entry name" value="TRANSLATION INITIATION FACTOR IF-2-RELATED"/>
    <property type="match status" value="1"/>
</dbReference>
<dbReference type="InterPro" id="IPR027417">
    <property type="entry name" value="P-loop_NTPase"/>
</dbReference>
<evidence type="ECO:0000256" key="5">
    <source>
        <dbReference type="ARBA" id="ARBA00022540"/>
    </source>
</evidence>
<dbReference type="InterPro" id="IPR000178">
    <property type="entry name" value="TF_IF2_bacterial-like"/>
</dbReference>
<comment type="caution">
    <text evidence="12">The sequence shown here is derived from an EMBL/GenBank/DDBJ whole genome shotgun (WGS) entry which is preliminary data.</text>
</comment>
<dbReference type="GO" id="GO:0005525">
    <property type="term" value="F:GTP binding"/>
    <property type="evidence" value="ECO:0007669"/>
    <property type="project" value="UniProtKB-KW"/>
</dbReference>
<dbReference type="CDD" id="cd01887">
    <property type="entry name" value="IF2_eIF5B"/>
    <property type="match status" value="1"/>
</dbReference>
<dbReference type="Pfam" id="PF11987">
    <property type="entry name" value="IF-2"/>
    <property type="match status" value="1"/>
</dbReference>
<evidence type="ECO:0000256" key="6">
    <source>
        <dbReference type="ARBA" id="ARBA00022741"/>
    </source>
</evidence>
<evidence type="ECO:0000256" key="8">
    <source>
        <dbReference type="ARBA" id="ARBA00023134"/>
    </source>
</evidence>
<dbReference type="PANTHER" id="PTHR43381:SF5">
    <property type="entry name" value="TR-TYPE G DOMAIN-CONTAINING PROTEIN"/>
    <property type="match status" value="1"/>
</dbReference>
<dbReference type="InterPro" id="IPR000795">
    <property type="entry name" value="T_Tr_GTP-bd_dom"/>
</dbReference>
<dbReference type="InterPro" id="IPR015760">
    <property type="entry name" value="TIF_IF2"/>
</dbReference>
<dbReference type="FunFam" id="3.40.50.300:FF:000019">
    <property type="entry name" value="Translation initiation factor IF-2"/>
    <property type="match status" value="1"/>
</dbReference>
<sequence>MTYNGHMSTAQRAPIVTILGHVDHGKTSLLDKIRSSSIQSSEAGGITQTIGAYQIVSGVRKITFIDTPGHEAFAKMRARGGTVADIIVLVIAADDGIMAQTEEAISHAKASGAPIIVAINKIDVPGAVAQKVRTQLTSHDLIPDTNGGDVITVETSAQTGQGIDILLSKILEVADSLNLKADPSAEVDAVVLESYLDARRGPVANVVVLSGTISSRDALASNTAVARVKVLTDWKGETVVSAGPSDPVMLLGFNKVPEVGEHIKSFSDIKLAQAYVTDYENSLKTERVTAADRVKEALLKRDTQEIALVVKADSQGSLEAVKESLGRLDQEPVRLSIIHSGIGGITEADILLALPVKGIVIGFNVGADKSAQKVAQKEKVIYRTYEIIYNLIDELTDVVHGELDRISPTILGEARVKQLFELSNGELVAGSIVESGTMKKGNKVIIIRDSKEMGESSITSLRINKDQVGDVGEGKDCGIILKDYKDIVVGDTIRAMGT</sequence>
<dbReference type="GO" id="GO:0005737">
    <property type="term" value="C:cytoplasm"/>
    <property type="evidence" value="ECO:0007669"/>
    <property type="project" value="UniProtKB-SubCell"/>
</dbReference>
<dbReference type="NCBIfam" id="TIGR00487">
    <property type="entry name" value="IF-2"/>
    <property type="match status" value="1"/>
</dbReference>
<dbReference type="InterPro" id="IPR005225">
    <property type="entry name" value="Small_GTP-bd"/>
</dbReference>
<keyword evidence="8" id="KW-0342">GTP-binding</keyword>
<dbReference type="NCBIfam" id="TIGR00231">
    <property type="entry name" value="small_GTP"/>
    <property type="match status" value="1"/>
</dbReference>
<feature type="domain" description="Tr-type G" evidence="11">
    <location>
        <begin position="11"/>
        <end position="178"/>
    </location>
</feature>
<dbReference type="InterPro" id="IPR004161">
    <property type="entry name" value="EFTu-like_2"/>
</dbReference>
<keyword evidence="6" id="KW-0547">Nucleotide-binding</keyword>
<dbReference type="SUPFAM" id="SSF52156">
    <property type="entry name" value="Initiation factor IF2/eIF5b, domain 3"/>
    <property type="match status" value="1"/>
</dbReference>
<dbReference type="Pfam" id="PF22042">
    <property type="entry name" value="EF-G_D2"/>
    <property type="match status" value="1"/>
</dbReference>
<dbReference type="Gene3D" id="2.40.30.10">
    <property type="entry name" value="Translation factors"/>
    <property type="match status" value="2"/>
</dbReference>
<dbReference type="SUPFAM" id="SSF50447">
    <property type="entry name" value="Translation proteins"/>
    <property type="match status" value="2"/>
</dbReference>
<evidence type="ECO:0000313" key="12">
    <source>
        <dbReference type="EMBL" id="PIP56265.1"/>
    </source>
</evidence>
<dbReference type="FunFam" id="2.40.30.10:FF:000008">
    <property type="entry name" value="Translation initiation factor IF-2"/>
    <property type="match status" value="1"/>
</dbReference>
<dbReference type="Pfam" id="PF00009">
    <property type="entry name" value="GTP_EFTU"/>
    <property type="match status" value="1"/>
</dbReference>
<dbReference type="AlphaFoldDB" id="A0A2H0BF22"/>
<dbReference type="Gene3D" id="3.40.50.10050">
    <property type="entry name" value="Translation initiation factor IF- 2, domain 3"/>
    <property type="match status" value="1"/>
</dbReference>
<keyword evidence="5 10" id="KW-0396">Initiation factor</keyword>
<evidence type="ECO:0000256" key="3">
    <source>
        <dbReference type="ARBA" id="ARBA00020675"/>
    </source>
</evidence>
<dbReference type="PROSITE" id="PS51722">
    <property type="entry name" value="G_TR_2"/>
    <property type="match status" value="1"/>
</dbReference>
<dbReference type="FunFam" id="3.40.50.10050:FF:000001">
    <property type="entry name" value="Translation initiation factor IF-2"/>
    <property type="match status" value="1"/>
</dbReference>
<comment type="similarity">
    <text evidence="2 10">Belongs to the TRAFAC class translation factor GTPase superfamily. Classic translation factor GTPase family. IF-2 subfamily.</text>
</comment>
<evidence type="ECO:0000313" key="13">
    <source>
        <dbReference type="Proteomes" id="UP000228495"/>
    </source>
</evidence>
<dbReference type="Proteomes" id="UP000228495">
    <property type="component" value="Unassembled WGS sequence"/>
</dbReference>
<dbReference type="Pfam" id="PF03144">
    <property type="entry name" value="GTP_EFTU_D2"/>
    <property type="match status" value="1"/>
</dbReference>
<dbReference type="Gene3D" id="3.40.50.300">
    <property type="entry name" value="P-loop containing nucleotide triphosphate hydrolases"/>
    <property type="match status" value="1"/>
</dbReference>
<evidence type="ECO:0000256" key="4">
    <source>
        <dbReference type="ARBA" id="ARBA00022490"/>
    </source>
</evidence>
<protein>
    <recommendedName>
        <fullName evidence="3 9">Translation initiation factor IF-2</fullName>
    </recommendedName>
</protein>
<evidence type="ECO:0000256" key="9">
    <source>
        <dbReference type="NCBIfam" id="TIGR00487"/>
    </source>
</evidence>